<dbReference type="PANTHER" id="PTHR10701:SF0">
    <property type="entry name" value="SMALL NUCLEAR RIBONUCLEOPROTEIN-ASSOCIATED PROTEIN B"/>
    <property type="match status" value="1"/>
</dbReference>
<dbReference type="InterPro" id="IPR047575">
    <property type="entry name" value="Sm"/>
</dbReference>
<evidence type="ECO:0000313" key="14">
    <source>
        <dbReference type="RefSeq" id="XP_006822502.1"/>
    </source>
</evidence>
<dbReference type="Gene3D" id="2.30.30.100">
    <property type="match status" value="1"/>
</dbReference>
<accession>A0ABM0MR61</accession>
<evidence type="ECO:0000256" key="10">
    <source>
        <dbReference type="ARBA" id="ARBA00041355"/>
    </source>
</evidence>
<evidence type="ECO:0000256" key="5">
    <source>
        <dbReference type="ARBA" id="ARBA00022664"/>
    </source>
</evidence>
<evidence type="ECO:0000256" key="3">
    <source>
        <dbReference type="ARBA" id="ARBA00009123"/>
    </source>
</evidence>
<evidence type="ECO:0000256" key="4">
    <source>
        <dbReference type="ARBA" id="ARBA00022490"/>
    </source>
</evidence>
<dbReference type="InterPro" id="IPR010920">
    <property type="entry name" value="LSM_dom_sf"/>
</dbReference>
<keyword evidence="6" id="KW-0694">RNA-binding</keyword>
<evidence type="ECO:0000256" key="7">
    <source>
        <dbReference type="ARBA" id="ARBA00023187"/>
    </source>
</evidence>
<evidence type="ECO:0000256" key="11">
    <source>
        <dbReference type="SAM" id="MobiDB-lite"/>
    </source>
</evidence>
<feature type="region of interest" description="Disordered" evidence="11">
    <location>
        <begin position="99"/>
        <end position="142"/>
    </location>
</feature>
<dbReference type="InterPro" id="IPR050914">
    <property type="entry name" value="snRNP_SmB/NAA38-like"/>
</dbReference>
<comment type="subcellular location">
    <subcellularLocation>
        <location evidence="2">Cytoplasm</location>
    </subcellularLocation>
    <subcellularLocation>
        <location evidence="1">Nucleus</location>
    </subcellularLocation>
</comment>
<keyword evidence="8" id="KW-0539">Nucleus</keyword>
<evidence type="ECO:0000256" key="1">
    <source>
        <dbReference type="ARBA" id="ARBA00004123"/>
    </source>
</evidence>
<organism evidence="13 14">
    <name type="scientific">Saccoglossus kowalevskii</name>
    <name type="common">Acorn worm</name>
    <dbReference type="NCBI Taxonomy" id="10224"/>
    <lineage>
        <taxon>Eukaryota</taxon>
        <taxon>Metazoa</taxon>
        <taxon>Hemichordata</taxon>
        <taxon>Enteropneusta</taxon>
        <taxon>Harrimaniidae</taxon>
        <taxon>Saccoglossus</taxon>
    </lineage>
</organism>
<feature type="domain" description="Sm" evidence="12">
    <location>
        <begin position="4"/>
        <end position="86"/>
    </location>
</feature>
<evidence type="ECO:0000256" key="8">
    <source>
        <dbReference type="ARBA" id="ARBA00023242"/>
    </source>
</evidence>
<name>A0ABM0MR61_SACKO</name>
<dbReference type="RefSeq" id="XP_006822502.1">
    <property type="nucleotide sequence ID" value="XM_006822439.1"/>
</dbReference>
<keyword evidence="7" id="KW-0508">mRNA splicing</keyword>
<evidence type="ECO:0000313" key="13">
    <source>
        <dbReference type="Proteomes" id="UP000694865"/>
    </source>
</evidence>
<dbReference type="PROSITE" id="PS52002">
    <property type="entry name" value="SM"/>
    <property type="match status" value="1"/>
</dbReference>
<sequence length="166" mass="17839">MTVGKSSKMLQHINFRMRIAIQDGRIFIGTFLAFDKHMNLILGDCEEFRKIKPKNTKQPEREEKRVLGLVLLRGEHLVSMTVEGPPPAVEGLPRVPIPGAAPGPGMGRAAGRGVPAPSSHAPAGLSGPVRGIGGPSQQIMTPQGRGAAYLLPHNSMHHQGQVDHLE</sequence>
<evidence type="ECO:0000256" key="2">
    <source>
        <dbReference type="ARBA" id="ARBA00004496"/>
    </source>
</evidence>
<proteinExistence type="inferred from homology"/>
<evidence type="ECO:0000259" key="12">
    <source>
        <dbReference type="PROSITE" id="PS52002"/>
    </source>
</evidence>
<dbReference type="Proteomes" id="UP000694865">
    <property type="component" value="Unplaced"/>
</dbReference>
<evidence type="ECO:0000256" key="9">
    <source>
        <dbReference type="ARBA" id="ARBA00023274"/>
    </source>
</evidence>
<keyword evidence="4" id="KW-0963">Cytoplasm</keyword>
<dbReference type="Pfam" id="PF01423">
    <property type="entry name" value="LSM"/>
    <property type="match status" value="1"/>
</dbReference>
<keyword evidence="13" id="KW-1185">Reference proteome</keyword>
<dbReference type="CDD" id="cd01717">
    <property type="entry name" value="Sm_B"/>
    <property type="match status" value="1"/>
</dbReference>
<reference evidence="14" key="1">
    <citation type="submission" date="2025-08" db="UniProtKB">
        <authorList>
            <consortium name="RefSeq"/>
        </authorList>
    </citation>
    <scope>IDENTIFICATION</scope>
    <source>
        <tissue evidence="14">Testes</tissue>
    </source>
</reference>
<protein>
    <recommendedName>
        <fullName evidence="10">Sm protein B</fullName>
    </recommendedName>
</protein>
<dbReference type="GeneID" id="100377492"/>
<gene>
    <name evidence="14" type="primary">LOC100377492</name>
</gene>
<dbReference type="PANTHER" id="PTHR10701">
    <property type="entry name" value="SMALL NUCLEAR RIBONUCLEOPROTEIN-ASSOCIATED PROTEIN B AND N"/>
    <property type="match status" value="1"/>
</dbReference>
<comment type="similarity">
    <text evidence="3">Belongs to the snRNP SmB/SmN family.</text>
</comment>
<keyword evidence="5" id="KW-0507">mRNA processing</keyword>
<dbReference type="InterPro" id="IPR001163">
    <property type="entry name" value="Sm_dom_euk/arc"/>
</dbReference>
<dbReference type="SUPFAM" id="SSF50182">
    <property type="entry name" value="Sm-like ribonucleoproteins"/>
    <property type="match status" value="1"/>
</dbReference>
<evidence type="ECO:0000256" key="6">
    <source>
        <dbReference type="ARBA" id="ARBA00022884"/>
    </source>
</evidence>
<dbReference type="SMART" id="SM00651">
    <property type="entry name" value="Sm"/>
    <property type="match status" value="1"/>
</dbReference>
<keyword evidence="9" id="KW-0687">Ribonucleoprotein</keyword>